<dbReference type="Proteomes" id="UP000243459">
    <property type="component" value="Chromosome 7"/>
</dbReference>
<keyword evidence="3" id="KW-0812">Transmembrane</keyword>
<proteinExistence type="inferred from homology"/>
<feature type="transmembrane region" description="Helical" evidence="3">
    <location>
        <begin position="149"/>
        <end position="168"/>
    </location>
</feature>
<evidence type="ECO:0000256" key="2">
    <source>
        <dbReference type="SAM" id="MobiDB-lite"/>
    </source>
</evidence>
<feature type="compositionally biased region" description="Low complexity" evidence="2">
    <location>
        <begin position="51"/>
        <end position="66"/>
    </location>
</feature>
<dbReference type="GO" id="GO:0005886">
    <property type="term" value="C:plasma membrane"/>
    <property type="evidence" value="ECO:0007669"/>
    <property type="project" value="TreeGrafter"/>
</dbReference>
<evidence type="ECO:0000313" key="5">
    <source>
        <dbReference type="Proteomes" id="UP000243459"/>
    </source>
</evidence>
<protein>
    <submittedName>
        <fullName evidence="4">Uncharacterized protein</fullName>
    </submittedName>
</protein>
<accession>A0A5P1EH08</accession>
<dbReference type="EMBL" id="CM007387">
    <property type="protein sequence ID" value="ONK65188.1"/>
    <property type="molecule type" value="Genomic_DNA"/>
</dbReference>
<feature type="transmembrane region" description="Helical" evidence="3">
    <location>
        <begin position="174"/>
        <end position="196"/>
    </location>
</feature>
<feature type="transmembrane region" description="Helical" evidence="3">
    <location>
        <begin position="89"/>
        <end position="108"/>
    </location>
</feature>
<evidence type="ECO:0000256" key="1">
    <source>
        <dbReference type="ARBA" id="ARBA00008572"/>
    </source>
</evidence>
<dbReference type="AlphaFoldDB" id="A0A5P1EH08"/>
<gene>
    <name evidence="4" type="ORF">A4U43_C07F34590</name>
</gene>
<evidence type="ECO:0000313" key="4">
    <source>
        <dbReference type="EMBL" id="ONK65188.1"/>
    </source>
</evidence>
<keyword evidence="5" id="KW-1185">Reference proteome</keyword>
<dbReference type="PANTHER" id="PTHR43243">
    <property type="entry name" value="INNER MEMBRANE TRANSPORTER YGJI-RELATED"/>
    <property type="match status" value="1"/>
</dbReference>
<reference evidence="5" key="1">
    <citation type="journal article" date="2017" name="Nat. Commun.">
        <title>The asparagus genome sheds light on the origin and evolution of a young Y chromosome.</title>
        <authorList>
            <person name="Harkess A."/>
            <person name="Zhou J."/>
            <person name="Xu C."/>
            <person name="Bowers J.E."/>
            <person name="Van der Hulst R."/>
            <person name="Ayyampalayam S."/>
            <person name="Mercati F."/>
            <person name="Riccardi P."/>
            <person name="McKain M.R."/>
            <person name="Kakrana A."/>
            <person name="Tang H."/>
            <person name="Ray J."/>
            <person name="Groenendijk J."/>
            <person name="Arikit S."/>
            <person name="Mathioni S.M."/>
            <person name="Nakano M."/>
            <person name="Shan H."/>
            <person name="Telgmann-Rauber A."/>
            <person name="Kanno A."/>
            <person name="Yue Z."/>
            <person name="Chen H."/>
            <person name="Li W."/>
            <person name="Chen Y."/>
            <person name="Xu X."/>
            <person name="Zhang Y."/>
            <person name="Luo S."/>
            <person name="Chen H."/>
            <person name="Gao J."/>
            <person name="Mao Z."/>
            <person name="Pires J.C."/>
            <person name="Luo M."/>
            <person name="Kudrna D."/>
            <person name="Wing R.A."/>
            <person name="Meyers B.C."/>
            <person name="Yi K."/>
            <person name="Kong H."/>
            <person name="Lavrijsen P."/>
            <person name="Sunseri F."/>
            <person name="Falavigna A."/>
            <person name="Ye Y."/>
            <person name="Leebens-Mack J.H."/>
            <person name="Chen G."/>
        </authorList>
    </citation>
    <scope>NUCLEOTIDE SEQUENCE [LARGE SCALE GENOMIC DNA]</scope>
    <source>
        <strain evidence="5">cv. DH0086</strain>
    </source>
</reference>
<organism evidence="4 5">
    <name type="scientific">Asparagus officinalis</name>
    <name type="common">Garden asparagus</name>
    <dbReference type="NCBI Taxonomy" id="4686"/>
    <lineage>
        <taxon>Eukaryota</taxon>
        <taxon>Viridiplantae</taxon>
        <taxon>Streptophyta</taxon>
        <taxon>Embryophyta</taxon>
        <taxon>Tracheophyta</taxon>
        <taxon>Spermatophyta</taxon>
        <taxon>Magnoliopsida</taxon>
        <taxon>Liliopsida</taxon>
        <taxon>Asparagales</taxon>
        <taxon>Asparagaceae</taxon>
        <taxon>Asparagoideae</taxon>
        <taxon>Asparagus</taxon>
    </lineage>
</organism>
<evidence type="ECO:0000256" key="3">
    <source>
        <dbReference type="SAM" id="Phobius"/>
    </source>
</evidence>
<keyword evidence="3" id="KW-1133">Transmembrane helix</keyword>
<dbReference type="GO" id="GO:0015189">
    <property type="term" value="F:L-lysine transmembrane transporter activity"/>
    <property type="evidence" value="ECO:0007669"/>
    <property type="project" value="TreeGrafter"/>
</dbReference>
<dbReference type="GO" id="GO:0005313">
    <property type="term" value="F:L-glutamate transmembrane transporter activity"/>
    <property type="evidence" value="ECO:0007669"/>
    <property type="project" value="TreeGrafter"/>
</dbReference>
<dbReference type="PANTHER" id="PTHR43243:SF1">
    <property type="entry name" value="CATIONIC AMINO ACID TRANSPORTER 1"/>
    <property type="match status" value="1"/>
</dbReference>
<comment type="similarity">
    <text evidence="1">Belongs to the amino acid-polyamine-organocation (APC) superfamily. Cationic amino acid transporter (CAT) (TC 2.A.3.3) family.</text>
</comment>
<keyword evidence="3" id="KW-0472">Membrane</keyword>
<name>A0A5P1EH08_ASPOF</name>
<feature type="transmembrane region" description="Helical" evidence="3">
    <location>
        <begin position="114"/>
        <end position="137"/>
    </location>
</feature>
<dbReference type="Gene3D" id="1.20.1740.10">
    <property type="entry name" value="Amino acid/polyamine transporter I"/>
    <property type="match status" value="1"/>
</dbReference>
<feature type="region of interest" description="Disordered" evidence="2">
    <location>
        <begin position="45"/>
        <end position="68"/>
    </location>
</feature>
<sequence>MRVLRPRARTLHDAAVPEIDADAPFSVAFSAVGHGLGEVHRRVRRAEGHGPRSSSSEPLASARSSPTSPHPPSVAAWFANVHAKTGTPINATIIMLAATASVAFFTNLQILSNLLSISTLFIFMLVGVALIVRRYYVSGETTNSDRNKMVVLLLMILASSTATAVYWATSKKGWIGYCITVPVWVRQATMGLWLGVPQAREAKLMGVPMVRGCRRCRLRSHIFAGVDRREVVH</sequence>
<dbReference type="Gramene" id="ONK65188">
    <property type="protein sequence ID" value="ONK65188"/>
    <property type="gene ID" value="A4U43_C07F34590"/>
</dbReference>